<reference evidence="1" key="4">
    <citation type="submission" date="2019-03" db="UniProtKB">
        <authorList>
            <consortium name="EnsemblPlants"/>
        </authorList>
    </citation>
    <scope>IDENTIFICATION</scope>
</reference>
<reference evidence="2" key="1">
    <citation type="journal article" date="2014" name="Science">
        <title>Ancient hybridizations among the ancestral genomes of bread wheat.</title>
        <authorList>
            <consortium name="International Wheat Genome Sequencing Consortium,"/>
            <person name="Marcussen T."/>
            <person name="Sandve S.R."/>
            <person name="Heier L."/>
            <person name="Spannagl M."/>
            <person name="Pfeifer M."/>
            <person name="Jakobsen K.S."/>
            <person name="Wulff B.B."/>
            <person name="Steuernagel B."/>
            <person name="Mayer K.F."/>
            <person name="Olsen O.A."/>
        </authorList>
    </citation>
    <scope>NUCLEOTIDE SEQUENCE [LARGE SCALE GENOMIC DNA]</scope>
    <source>
        <strain evidence="2">cv. AL8/78</strain>
    </source>
</reference>
<sequence length="38" mass="4416">EVHTLSFTKTFDTSLHFTLCFHTLDTSAMRTSFPKGFY</sequence>
<dbReference type="EnsemblPlants" id="AET5Gv20294400.6">
    <property type="protein sequence ID" value="AET5Gv20294400.6"/>
    <property type="gene ID" value="AET5Gv20294400"/>
</dbReference>
<evidence type="ECO:0000313" key="1">
    <source>
        <dbReference type="EnsemblPlants" id="AET5Gv20294400.6"/>
    </source>
</evidence>
<dbReference type="AlphaFoldDB" id="A0A453K5U0"/>
<evidence type="ECO:0000313" key="2">
    <source>
        <dbReference type="Proteomes" id="UP000015105"/>
    </source>
</evidence>
<organism evidence="1 2">
    <name type="scientific">Aegilops tauschii subsp. strangulata</name>
    <name type="common">Goatgrass</name>
    <dbReference type="NCBI Taxonomy" id="200361"/>
    <lineage>
        <taxon>Eukaryota</taxon>
        <taxon>Viridiplantae</taxon>
        <taxon>Streptophyta</taxon>
        <taxon>Embryophyta</taxon>
        <taxon>Tracheophyta</taxon>
        <taxon>Spermatophyta</taxon>
        <taxon>Magnoliopsida</taxon>
        <taxon>Liliopsida</taxon>
        <taxon>Poales</taxon>
        <taxon>Poaceae</taxon>
        <taxon>BOP clade</taxon>
        <taxon>Pooideae</taxon>
        <taxon>Triticodae</taxon>
        <taxon>Triticeae</taxon>
        <taxon>Triticinae</taxon>
        <taxon>Aegilops</taxon>
    </lineage>
</organism>
<reference evidence="1" key="3">
    <citation type="journal article" date="2017" name="Nature">
        <title>Genome sequence of the progenitor of the wheat D genome Aegilops tauschii.</title>
        <authorList>
            <person name="Luo M.C."/>
            <person name="Gu Y.Q."/>
            <person name="Puiu D."/>
            <person name="Wang H."/>
            <person name="Twardziok S.O."/>
            <person name="Deal K.R."/>
            <person name="Huo N."/>
            <person name="Zhu T."/>
            <person name="Wang L."/>
            <person name="Wang Y."/>
            <person name="McGuire P.E."/>
            <person name="Liu S."/>
            <person name="Long H."/>
            <person name="Ramasamy R.K."/>
            <person name="Rodriguez J.C."/>
            <person name="Van S.L."/>
            <person name="Yuan L."/>
            <person name="Wang Z."/>
            <person name="Xia Z."/>
            <person name="Xiao L."/>
            <person name="Anderson O.D."/>
            <person name="Ouyang S."/>
            <person name="Liang Y."/>
            <person name="Zimin A.V."/>
            <person name="Pertea G."/>
            <person name="Qi P."/>
            <person name="Bennetzen J.L."/>
            <person name="Dai X."/>
            <person name="Dawson M.W."/>
            <person name="Muller H.G."/>
            <person name="Kugler K."/>
            <person name="Rivarola-Duarte L."/>
            <person name="Spannagl M."/>
            <person name="Mayer K.F.X."/>
            <person name="Lu F.H."/>
            <person name="Bevan M.W."/>
            <person name="Leroy P."/>
            <person name="Li P."/>
            <person name="You F.M."/>
            <person name="Sun Q."/>
            <person name="Liu Z."/>
            <person name="Lyons E."/>
            <person name="Wicker T."/>
            <person name="Salzberg S.L."/>
            <person name="Devos K.M."/>
            <person name="Dvorak J."/>
        </authorList>
    </citation>
    <scope>NUCLEOTIDE SEQUENCE [LARGE SCALE GENOMIC DNA]</scope>
    <source>
        <strain evidence="1">cv. AL8/78</strain>
    </source>
</reference>
<reference evidence="2" key="2">
    <citation type="journal article" date="2017" name="Nat. Plants">
        <title>The Aegilops tauschii genome reveals multiple impacts of transposons.</title>
        <authorList>
            <person name="Zhao G."/>
            <person name="Zou C."/>
            <person name="Li K."/>
            <person name="Wang K."/>
            <person name="Li T."/>
            <person name="Gao L."/>
            <person name="Zhang X."/>
            <person name="Wang H."/>
            <person name="Yang Z."/>
            <person name="Liu X."/>
            <person name="Jiang W."/>
            <person name="Mao L."/>
            <person name="Kong X."/>
            <person name="Jiao Y."/>
            <person name="Jia J."/>
        </authorList>
    </citation>
    <scope>NUCLEOTIDE SEQUENCE [LARGE SCALE GENOMIC DNA]</scope>
    <source>
        <strain evidence="2">cv. AL8/78</strain>
    </source>
</reference>
<dbReference type="Gramene" id="AET5Gv20294400.6">
    <property type="protein sequence ID" value="AET5Gv20294400.6"/>
    <property type="gene ID" value="AET5Gv20294400"/>
</dbReference>
<name>A0A453K5U0_AEGTS</name>
<accession>A0A453K5U0</accession>
<protein>
    <submittedName>
        <fullName evidence="1">Uncharacterized protein</fullName>
    </submittedName>
</protein>
<keyword evidence="2" id="KW-1185">Reference proteome</keyword>
<proteinExistence type="predicted"/>
<reference evidence="1" key="5">
    <citation type="journal article" date="2021" name="G3 (Bethesda)">
        <title>Aegilops tauschii genome assembly Aet v5.0 features greater sequence contiguity and improved annotation.</title>
        <authorList>
            <person name="Wang L."/>
            <person name="Zhu T."/>
            <person name="Rodriguez J.C."/>
            <person name="Deal K.R."/>
            <person name="Dubcovsky J."/>
            <person name="McGuire P.E."/>
            <person name="Lux T."/>
            <person name="Spannagl M."/>
            <person name="Mayer K.F.X."/>
            <person name="Baldrich P."/>
            <person name="Meyers B.C."/>
            <person name="Huo N."/>
            <person name="Gu Y.Q."/>
            <person name="Zhou H."/>
            <person name="Devos K.M."/>
            <person name="Bennetzen J.L."/>
            <person name="Unver T."/>
            <person name="Budak H."/>
            <person name="Gulick P.J."/>
            <person name="Galiba G."/>
            <person name="Kalapos B."/>
            <person name="Nelson D.R."/>
            <person name="Li P."/>
            <person name="You F.M."/>
            <person name="Luo M.C."/>
            <person name="Dvorak J."/>
        </authorList>
    </citation>
    <scope>NUCLEOTIDE SEQUENCE [LARGE SCALE GENOMIC DNA]</scope>
    <source>
        <strain evidence="1">cv. AL8/78</strain>
    </source>
</reference>
<dbReference type="Proteomes" id="UP000015105">
    <property type="component" value="Chromosome 5D"/>
</dbReference>